<sequence length="512" mass="57661">MNRCIKMGFHMNKRRTQAKETTSADLSRVKTIGLIMPDYAPWRTAARELLMAYLPNGDIQFDGEADAIIRVVDAPEGLTIEAEIFDQPFSECTFEVKADETPDSERFKTFFYHFLKDLFNRPLAWGSLTGIKPVKIAHHYMAGEGLTRRQAMDKMMRIYDVSAEKAALAAGIARREMPIVYPLDDHLVSVYVGIPICPAKCSYCSFVSTIADKKGVLCADYLQGLISEIRQMGAWMIKRQLRVDTLYIGGGTPSVLSVRQIERLLAALKESRLVHSKLREFTFEAGRPETTTPEKLAVLKAFGVDRLCLNPQSMNNETLAAVGRFHTAADIERVYRQIRGVGFGCVNMDLIAGLNQETPAQFLTSLDRVVAMRPENLTVHSLAIKKGSRMKAAGGHRYTQLYDAAFYDQVHQKLAVAGYEPYYMYRQKYAQGNGENIGYCLTGHPGIYNTLMMAEKQTIIGIGAGSSGKVYHAQTDRFNKVFTVKDIRTYNQRGQQVIDQKRTHYQNLINQK</sequence>
<evidence type="ECO:0000313" key="2">
    <source>
        <dbReference type="EMBL" id="EFV02509.1"/>
    </source>
</evidence>
<name>E6MEI4_9FIRM</name>
<dbReference type="SFLD" id="SFLDS00029">
    <property type="entry name" value="Radical_SAM"/>
    <property type="match status" value="1"/>
</dbReference>
<dbReference type="HOGENOM" id="CLU_029256_0_0_9"/>
<dbReference type="GO" id="GO:0005737">
    <property type="term" value="C:cytoplasm"/>
    <property type="evidence" value="ECO:0007669"/>
    <property type="project" value="TreeGrafter"/>
</dbReference>
<dbReference type="GO" id="GO:0006779">
    <property type="term" value="P:porphyrin-containing compound biosynthetic process"/>
    <property type="evidence" value="ECO:0007669"/>
    <property type="project" value="TreeGrafter"/>
</dbReference>
<gene>
    <name evidence="2" type="primary">hemZ</name>
    <name evidence="2" type="ORF">HMP0721_0417</name>
</gene>
<dbReference type="InterPro" id="IPR023404">
    <property type="entry name" value="rSAM_horseshoe"/>
</dbReference>
<dbReference type="InterPro" id="IPR058240">
    <property type="entry name" value="rSAM_sf"/>
</dbReference>
<dbReference type="Gene3D" id="3.80.30.20">
    <property type="entry name" value="tm_1862 like domain"/>
    <property type="match status" value="1"/>
</dbReference>
<proteinExistence type="predicted"/>
<dbReference type="InterPro" id="IPR007197">
    <property type="entry name" value="rSAM"/>
</dbReference>
<reference evidence="2 3" key="1">
    <citation type="submission" date="2010-12" db="EMBL/GenBank/DDBJ databases">
        <authorList>
            <person name="Muzny D."/>
            <person name="Qin X."/>
            <person name="Deng J."/>
            <person name="Jiang H."/>
            <person name="Liu Y."/>
            <person name="Qu J."/>
            <person name="Song X.-Z."/>
            <person name="Zhang L."/>
            <person name="Thornton R."/>
            <person name="Coyle M."/>
            <person name="Francisco L."/>
            <person name="Jackson L."/>
            <person name="Javaid M."/>
            <person name="Korchina V."/>
            <person name="Kovar C."/>
            <person name="Mata R."/>
            <person name="Mathew T."/>
            <person name="Ngo R."/>
            <person name="Nguyen L."/>
            <person name="Nguyen N."/>
            <person name="Okwuonu G."/>
            <person name="Ongeri F."/>
            <person name="Pham C."/>
            <person name="Simmons D."/>
            <person name="Wilczek-Boney K."/>
            <person name="Hale W."/>
            <person name="Jakkamsetti A."/>
            <person name="Pham P."/>
            <person name="Ruth R."/>
            <person name="San Lucas F."/>
            <person name="Warren J."/>
            <person name="Zhang J."/>
            <person name="Zhao Z."/>
            <person name="Zhou C."/>
            <person name="Zhu D."/>
            <person name="Lee S."/>
            <person name="Bess C."/>
            <person name="Blankenburg K."/>
            <person name="Forbes L."/>
            <person name="Fu Q."/>
            <person name="Gubbala S."/>
            <person name="Hirani K."/>
            <person name="Jayaseelan J.C."/>
            <person name="Lara F."/>
            <person name="Munidasa M."/>
            <person name="Palculict T."/>
            <person name="Patil S."/>
            <person name="Pu L.-L."/>
            <person name="Saada N."/>
            <person name="Tang L."/>
            <person name="Weissenberger G."/>
            <person name="Zhu Y."/>
            <person name="Hemphill L."/>
            <person name="Shang Y."/>
            <person name="Youmans B."/>
            <person name="Ayvaz T."/>
            <person name="Ross M."/>
            <person name="Santibanez J."/>
            <person name="Aqrawi P."/>
            <person name="Gross S."/>
            <person name="Joshi V."/>
            <person name="Fowler G."/>
            <person name="Nazareth L."/>
            <person name="Reid J."/>
            <person name="Worley K."/>
            <person name="Petrosino J."/>
            <person name="Highlander S."/>
            <person name="Gibbs R."/>
        </authorList>
    </citation>
    <scope>NUCLEOTIDE SEQUENCE [LARGE SCALE GENOMIC DNA]</scope>
    <source>
        <strain evidence="2 3">ATCC 23263</strain>
    </source>
</reference>
<dbReference type="PANTHER" id="PTHR13932:SF1">
    <property type="entry name" value="OXYGEN-INDEPENDENT COPROPORPHYRINOGEN-III OXIDASE-LIKE PROTEIN HEMZ"/>
    <property type="match status" value="1"/>
</dbReference>
<dbReference type="SMART" id="SM00729">
    <property type="entry name" value="Elp3"/>
    <property type="match status" value="1"/>
</dbReference>
<dbReference type="InterPro" id="IPR006638">
    <property type="entry name" value="Elp3/MiaA/NifB-like_rSAM"/>
</dbReference>
<dbReference type="GO" id="GO:0016491">
    <property type="term" value="F:oxidoreductase activity"/>
    <property type="evidence" value="ECO:0007669"/>
    <property type="project" value="UniProtKB-KW"/>
</dbReference>
<dbReference type="STRING" id="887929.HMP0721_0417"/>
<dbReference type="GO" id="GO:0051539">
    <property type="term" value="F:4 iron, 4 sulfur cluster binding"/>
    <property type="evidence" value="ECO:0007669"/>
    <property type="project" value="TreeGrafter"/>
</dbReference>
<dbReference type="NCBIfam" id="TIGR03994">
    <property type="entry name" value="rSAM_HemZ"/>
    <property type="match status" value="1"/>
</dbReference>
<comment type="caution">
    <text evidence="2">The sequence shown here is derived from an EMBL/GenBank/DDBJ whole genome shotgun (WGS) entry which is preliminary data.</text>
</comment>
<accession>E6MEI4</accession>
<dbReference type="OrthoDB" id="9808022at2"/>
<dbReference type="PANTHER" id="PTHR13932">
    <property type="entry name" value="COPROPORPHYRINIGEN III OXIDASE"/>
    <property type="match status" value="1"/>
</dbReference>
<dbReference type="SUPFAM" id="SSF102114">
    <property type="entry name" value="Radical SAM enzymes"/>
    <property type="match status" value="1"/>
</dbReference>
<dbReference type="SFLD" id="SFLDG01065">
    <property type="entry name" value="anaerobic_coproporphyrinogen-I"/>
    <property type="match status" value="1"/>
</dbReference>
<dbReference type="AlphaFoldDB" id="E6MEI4"/>
<evidence type="ECO:0000259" key="1">
    <source>
        <dbReference type="PROSITE" id="PS51918"/>
    </source>
</evidence>
<dbReference type="SFLD" id="SFLDG01082">
    <property type="entry name" value="B12-binding_domain_containing"/>
    <property type="match status" value="1"/>
</dbReference>
<keyword evidence="3" id="KW-1185">Reference proteome</keyword>
<dbReference type="SFLD" id="SFLDF00310">
    <property type="entry name" value="oxygen-independent_coproporphy"/>
    <property type="match status" value="1"/>
</dbReference>
<dbReference type="EC" id="1.3.99.22" evidence="2"/>
<feature type="domain" description="Radical SAM core" evidence="1">
    <location>
        <begin position="180"/>
        <end position="433"/>
    </location>
</feature>
<dbReference type="InterPro" id="IPR023995">
    <property type="entry name" value="HemZ"/>
</dbReference>
<dbReference type="InterPro" id="IPR034505">
    <property type="entry name" value="Coproporphyrinogen-III_oxidase"/>
</dbReference>
<dbReference type="EMBL" id="AEQN01000007">
    <property type="protein sequence ID" value="EFV02509.1"/>
    <property type="molecule type" value="Genomic_DNA"/>
</dbReference>
<evidence type="ECO:0000313" key="3">
    <source>
        <dbReference type="Proteomes" id="UP000004754"/>
    </source>
</evidence>
<dbReference type="Pfam" id="PF04055">
    <property type="entry name" value="Radical_SAM"/>
    <property type="match status" value="1"/>
</dbReference>
<protein>
    <submittedName>
        <fullName evidence="2">Coproporphyrinogen dehydrogenase HemZ</fullName>
        <ecNumber evidence="2">1.3.99.22</ecNumber>
    </submittedName>
</protein>
<dbReference type="Proteomes" id="UP000004754">
    <property type="component" value="Unassembled WGS sequence"/>
</dbReference>
<keyword evidence="2" id="KW-0560">Oxidoreductase</keyword>
<dbReference type="PROSITE" id="PS51918">
    <property type="entry name" value="RADICAL_SAM"/>
    <property type="match status" value="1"/>
</dbReference>
<organism evidence="2 3">
    <name type="scientific">Pseudoramibacter alactolyticus ATCC 23263</name>
    <dbReference type="NCBI Taxonomy" id="887929"/>
    <lineage>
        <taxon>Bacteria</taxon>
        <taxon>Bacillati</taxon>
        <taxon>Bacillota</taxon>
        <taxon>Clostridia</taxon>
        <taxon>Eubacteriales</taxon>
        <taxon>Eubacteriaceae</taxon>
        <taxon>Pseudoramibacter</taxon>
    </lineage>
</organism>
<dbReference type="eggNOG" id="COG0635">
    <property type="taxonomic scope" value="Bacteria"/>
</dbReference>